<keyword evidence="11" id="KW-1185">Reference proteome</keyword>
<keyword evidence="6" id="KW-0812">Transmembrane</keyword>
<dbReference type="InterPro" id="IPR009447">
    <property type="entry name" value="PIGW/GWT1"/>
</dbReference>
<dbReference type="GeneID" id="77801346"/>
<dbReference type="Proteomes" id="UP001164743">
    <property type="component" value="Chromosome 10A"/>
</dbReference>
<accession>A0ABY7CW53</accession>
<feature type="region of interest" description="Disordered" evidence="9">
    <location>
        <begin position="60"/>
        <end position="129"/>
    </location>
</feature>
<evidence type="ECO:0000256" key="6">
    <source>
        <dbReference type="ARBA" id="ARBA00022692"/>
    </source>
</evidence>
<evidence type="ECO:0000256" key="4">
    <source>
        <dbReference type="ARBA" id="ARBA00014495"/>
    </source>
</evidence>
<evidence type="ECO:0000256" key="5">
    <source>
        <dbReference type="ARBA" id="ARBA00022502"/>
    </source>
</evidence>
<dbReference type="PANTHER" id="PTHR20661">
    <property type="entry name" value="PHOSPHATIDYLINOSITOL-GLYCAN BIOSYNTHESIS CLASS W PROTEIN"/>
    <property type="match status" value="1"/>
</dbReference>
<evidence type="ECO:0000256" key="8">
    <source>
        <dbReference type="ARBA" id="ARBA00023136"/>
    </source>
</evidence>
<evidence type="ECO:0000256" key="3">
    <source>
        <dbReference type="ARBA" id="ARBA00007559"/>
    </source>
</evidence>
<organism evidence="10 11">
    <name type="scientific">Puccinia triticina</name>
    <dbReference type="NCBI Taxonomy" id="208348"/>
    <lineage>
        <taxon>Eukaryota</taxon>
        <taxon>Fungi</taxon>
        <taxon>Dikarya</taxon>
        <taxon>Basidiomycota</taxon>
        <taxon>Pucciniomycotina</taxon>
        <taxon>Pucciniomycetes</taxon>
        <taxon>Pucciniales</taxon>
        <taxon>Pucciniaceae</taxon>
        <taxon>Puccinia</taxon>
    </lineage>
</organism>
<feature type="compositionally biased region" description="Gly residues" evidence="9">
    <location>
        <begin position="87"/>
        <end position="102"/>
    </location>
</feature>
<comment type="similarity">
    <text evidence="3">Belongs to the PIGW family.</text>
</comment>
<evidence type="ECO:0000313" key="10">
    <source>
        <dbReference type="EMBL" id="WAQ88869.1"/>
    </source>
</evidence>
<dbReference type="EMBL" id="CP110430">
    <property type="protein sequence ID" value="WAQ88869.1"/>
    <property type="molecule type" value="Genomic_DNA"/>
</dbReference>
<feature type="region of interest" description="Disordered" evidence="9">
    <location>
        <begin position="21"/>
        <end position="46"/>
    </location>
</feature>
<evidence type="ECO:0000313" key="11">
    <source>
        <dbReference type="Proteomes" id="UP001164743"/>
    </source>
</evidence>
<evidence type="ECO:0000256" key="1">
    <source>
        <dbReference type="ARBA" id="ARBA00004141"/>
    </source>
</evidence>
<evidence type="ECO:0000256" key="9">
    <source>
        <dbReference type="SAM" id="MobiDB-lite"/>
    </source>
</evidence>
<protein>
    <recommendedName>
        <fullName evidence="4">GPI-anchored wall transfer protein 1</fullName>
    </recommendedName>
</protein>
<comment type="subcellular location">
    <subcellularLocation>
        <location evidence="1">Membrane</location>
        <topology evidence="1">Multi-pass membrane protein</topology>
    </subcellularLocation>
</comment>
<proteinExistence type="inferred from homology"/>
<keyword evidence="5" id="KW-0337">GPI-anchor biosynthesis</keyword>
<name>A0ABY7CW53_9BASI</name>
<sequence length="201" mass="21585">MSSYQQLPGGEGRIRGLFRRGHRCHPGQSAAHSSPAPRPAGPSGQLQAIRARERDAGHAFAGNHHRAWPPALARDRRSRPVRFDGVGAKGRGAGGGGAGAAGDGQAPIEPGAAGRDSHRAGSAPRSRRHARLQPPLRFHQPFLTVYRVQLVLLTALSILAVDFTIFPRKFAMTESWGISLVSLVCSILLEAPPRIPHREAY</sequence>
<keyword evidence="8" id="KW-0472">Membrane</keyword>
<dbReference type="PANTHER" id="PTHR20661:SF0">
    <property type="entry name" value="PHOSPHATIDYLINOSITOL-GLYCAN BIOSYNTHESIS CLASS W PROTEIN"/>
    <property type="match status" value="1"/>
</dbReference>
<keyword evidence="7" id="KW-1133">Transmembrane helix</keyword>
<evidence type="ECO:0000256" key="2">
    <source>
        <dbReference type="ARBA" id="ARBA00004687"/>
    </source>
</evidence>
<reference evidence="10" key="1">
    <citation type="submission" date="2022-10" db="EMBL/GenBank/DDBJ databases">
        <title>Puccinia triticina Genome sequencing and assembly.</title>
        <authorList>
            <person name="Li C."/>
        </authorList>
    </citation>
    <scope>NUCLEOTIDE SEQUENCE</scope>
    <source>
        <strain evidence="10">Pt15</strain>
    </source>
</reference>
<comment type="pathway">
    <text evidence="2">Glycolipid biosynthesis; glycosylphosphatidylinositol-anchor biosynthesis.</text>
</comment>
<gene>
    <name evidence="10" type="ORF">PtA15_10A290</name>
</gene>
<evidence type="ECO:0000256" key="7">
    <source>
        <dbReference type="ARBA" id="ARBA00022989"/>
    </source>
</evidence>
<dbReference type="RefSeq" id="XP_053024424.1">
    <property type="nucleotide sequence ID" value="XM_053160451.1"/>
</dbReference>
<dbReference type="Pfam" id="PF06423">
    <property type="entry name" value="GWT1"/>
    <property type="match status" value="1"/>
</dbReference>